<sequence length="93" mass="10589">IPTPISLGIQSKRQEREEKELKEAKNLGLYHQSIKHKWKASSSSKLKNRTNRDRGIKMGIGKIKGGMLTLSSSDIKKVQGRNKIKKRKYGSKK</sequence>
<dbReference type="GO" id="GO:0000462">
    <property type="term" value="P:maturation of SSU-rRNA from tricistronic rRNA transcript (SSU-rRNA, 5.8S rRNA, LSU-rRNA)"/>
    <property type="evidence" value="ECO:0007669"/>
    <property type="project" value="TreeGrafter"/>
</dbReference>
<dbReference type="EMBL" id="CAJVPV010033421">
    <property type="protein sequence ID" value="CAG8746943.1"/>
    <property type="molecule type" value="Genomic_DNA"/>
</dbReference>
<gene>
    <name evidence="1" type="ORF">AMORRO_LOCUS15107</name>
</gene>
<feature type="non-terminal residue" evidence="1">
    <location>
        <position position="1"/>
    </location>
</feature>
<reference evidence="1" key="1">
    <citation type="submission" date="2021-06" db="EMBL/GenBank/DDBJ databases">
        <authorList>
            <person name="Kallberg Y."/>
            <person name="Tangrot J."/>
            <person name="Rosling A."/>
        </authorList>
    </citation>
    <scope>NUCLEOTIDE SEQUENCE</scope>
    <source>
        <strain evidence="1">CL551</strain>
    </source>
</reference>
<dbReference type="InterPro" id="IPR053030">
    <property type="entry name" value="Ribosomal_biogenesis_FAF1-like"/>
</dbReference>
<protein>
    <submittedName>
        <fullName evidence="1">1954_t:CDS:1</fullName>
    </submittedName>
</protein>
<dbReference type="GO" id="GO:0005730">
    <property type="term" value="C:nucleolus"/>
    <property type="evidence" value="ECO:0007669"/>
    <property type="project" value="TreeGrafter"/>
</dbReference>
<evidence type="ECO:0000313" key="1">
    <source>
        <dbReference type="EMBL" id="CAG8746943.1"/>
    </source>
</evidence>
<accession>A0A9N9IRN3</accession>
<name>A0A9N9IRN3_9GLOM</name>
<dbReference type="AlphaFoldDB" id="A0A9N9IRN3"/>
<dbReference type="PANTHER" id="PTHR28096">
    <property type="entry name" value="PROTEIN FAF1"/>
    <property type="match status" value="1"/>
</dbReference>
<dbReference type="PANTHER" id="PTHR28096:SF1">
    <property type="entry name" value="PROTEIN FAF1"/>
    <property type="match status" value="1"/>
</dbReference>
<evidence type="ECO:0000313" key="2">
    <source>
        <dbReference type="Proteomes" id="UP000789342"/>
    </source>
</evidence>
<keyword evidence="2" id="KW-1185">Reference proteome</keyword>
<comment type="caution">
    <text evidence="1">The sequence shown here is derived from an EMBL/GenBank/DDBJ whole genome shotgun (WGS) entry which is preliminary data.</text>
</comment>
<proteinExistence type="predicted"/>
<dbReference type="Proteomes" id="UP000789342">
    <property type="component" value="Unassembled WGS sequence"/>
</dbReference>
<organism evidence="1 2">
    <name type="scientific">Acaulospora morrowiae</name>
    <dbReference type="NCBI Taxonomy" id="94023"/>
    <lineage>
        <taxon>Eukaryota</taxon>
        <taxon>Fungi</taxon>
        <taxon>Fungi incertae sedis</taxon>
        <taxon>Mucoromycota</taxon>
        <taxon>Glomeromycotina</taxon>
        <taxon>Glomeromycetes</taxon>
        <taxon>Diversisporales</taxon>
        <taxon>Acaulosporaceae</taxon>
        <taxon>Acaulospora</taxon>
    </lineage>
</organism>